<reference evidence="1 2" key="1">
    <citation type="submission" date="2015-01" db="EMBL/GenBank/DDBJ databases">
        <title>Evolution of Trichinella species and genotypes.</title>
        <authorList>
            <person name="Korhonen P.K."/>
            <person name="Edoardo P."/>
            <person name="Giuseppe L.R."/>
            <person name="Gasser R.B."/>
        </authorList>
    </citation>
    <scope>NUCLEOTIDE SEQUENCE [LARGE SCALE GENOMIC DNA]</scope>
    <source>
        <strain evidence="1">ISS141</strain>
    </source>
</reference>
<sequence>MSCGQFGCTMVFVNAFNCDNAFIDFMHIVASAHYCSDHEFDSIGTLLNMAQIEIIDEFHSECMMQSMLIRGNKIP</sequence>
<protein>
    <submittedName>
        <fullName evidence="1">Uncharacterized protein</fullName>
    </submittedName>
</protein>
<evidence type="ECO:0000313" key="2">
    <source>
        <dbReference type="Proteomes" id="UP000054815"/>
    </source>
</evidence>
<dbReference type="AlphaFoldDB" id="A0A0V0XE04"/>
<gene>
    <name evidence="1" type="ORF">T4E_4517</name>
</gene>
<evidence type="ECO:0000313" key="1">
    <source>
        <dbReference type="EMBL" id="KRX86240.1"/>
    </source>
</evidence>
<comment type="caution">
    <text evidence="1">The sequence shown here is derived from an EMBL/GenBank/DDBJ whole genome shotgun (WGS) entry which is preliminary data.</text>
</comment>
<name>A0A0V0XE04_TRIPS</name>
<accession>A0A0V0XE04</accession>
<organism evidence="1 2">
    <name type="scientific">Trichinella pseudospiralis</name>
    <name type="common">Parasitic roundworm</name>
    <dbReference type="NCBI Taxonomy" id="6337"/>
    <lineage>
        <taxon>Eukaryota</taxon>
        <taxon>Metazoa</taxon>
        <taxon>Ecdysozoa</taxon>
        <taxon>Nematoda</taxon>
        <taxon>Enoplea</taxon>
        <taxon>Dorylaimia</taxon>
        <taxon>Trichinellida</taxon>
        <taxon>Trichinellidae</taxon>
        <taxon>Trichinella</taxon>
    </lineage>
</organism>
<dbReference type="Proteomes" id="UP000054815">
    <property type="component" value="Unassembled WGS sequence"/>
</dbReference>
<proteinExistence type="predicted"/>
<dbReference type="EMBL" id="JYDU01000416">
    <property type="protein sequence ID" value="KRX86240.1"/>
    <property type="molecule type" value="Genomic_DNA"/>
</dbReference>